<dbReference type="OrthoDB" id="10039147at2759"/>
<feature type="transmembrane region" description="Helical" evidence="6">
    <location>
        <begin position="48"/>
        <end position="67"/>
    </location>
</feature>
<evidence type="ECO:0000256" key="3">
    <source>
        <dbReference type="ARBA" id="ARBA00022989"/>
    </source>
</evidence>
<organism evidence="7 8">
    <name type="scientific">Lachancea dasiensis</name>
    <dbReference type="NCBI Taxonomy" id="1072105"/>
    <lineage>
        <taxon>Eukaryota</taxon>
        <taxon>Fungi</taxon>
        <taxon>Dikarya</taxon>
        <taxon>Ascomycota</taxon>
        <taxon>Saccharomycotina</taxon>
        <taxon>Saccharomycetes</taxon>
        <taxon>Saccharomycetales</taxon>
        <taxon>Saccharomycetaceae</taxon>
        <taxon>Lachancea</taxon>
    </lineage>
</organism>
<dbReference type="InterPro" id="IPR012879">
    <property type="entry name" value="CCDC47"/>
</dbReference>
<gene>
    <name evidence="7" type="ORF">LADA_0E13828G</name>
</gene>
<evidence type="ECO:0000256" key="6">
    <source>
        <dbReference type="SAM" id="Phobius"/>
    </source>
</evidence>
<dbReference type="GO" id="GO:0032469">
    <property type="term" value="P:endoplasmic reticulum calcium ion homeostasis"/>
    <property type="evidence" value="ECO:0007669"/>
    <property type="project" value="InterPro"/>
</dbReference>
<sequence length="411" mass="46994">MSMFFEPVVKLSNALNSLNSGYADLSFEEQKALTVLERIKLYNWTFEFYALGALVLIFLAYTIGTKVNSGRGRQLMMSLNQVFNDLAFAKIGFTTKGPQNQPFVAENNNTWFTTYTSGRSSIESITARAHLLSRFNPLSIIMEKVLGIFFPSLVAKDLEEFLEVTIVPNGHYVTSSAAPLPKDTSSASSVVNKFKFISAIVNKSDMAKAREANYYLSLTHTSESDKLPFEYVFMSENNQLNGLFEFYGGAEFRELLSQSTKFLSFIAFTDLPEEKPVTEKTWELSLQPRCVIRTKMVTGSADLARLNQLIKEVVAIVDAATQHFVQNPSKAFITNDMLKKFSNLRSQELAKIVKVVKQTERELLQEKKQDLEREKRRQARNKLSGEDQDKVDQKMREKRERRQRNRQKVRM</sequence>
<feature type="compositionally biased region" description="Basic and acidic residues" evidence="5">
    <location>
        <begin position="383"/>
        <end position="400"/>
    </location>
</feature>
<evidence type="ECO:0000256" key="4">
    <source>
        <dbReference type="ARBA" id="ARBA00023136"/>
    </source>
</evidence>
<evidence type="ECO:0000256" key="2">
    <source>
        <dbReference type="ARBA" id="ARBA00022692"/>
    </source>
</evidence>
<keyword evidence="3 6" id="KW-1133">Transmembrane helix</keyword>
<accession>A0A1G4JFR7</accession>
<keyword evidence="4 6" id="KW-0472">Membrane</keyword>
<dbReference type="AlphaFoldDB" id="A0A1G4JFR7"/>
<dbReference type="PANTHER" id="PTHR12883:SF0">
    <property type="entry name" value="PAT COMPLEX SUBUNIT CCDC47"/>
    <property type="match status" value="1"/>
</dbReference>
<evidence type="ECO:0000313" key="8">
    <source>
        <dbReference type="Proteomes" id="UP000190274"/>
    </source>
</evidence>
<evidence type="ECO:0000256" key="5">
    <source>
        <dbReference type="SAM" id="MobiDB-lite"/>
    </source>
</evidence>
<protein>
    <submittedName>
        <fullName evidence="7">LADA_0E13828g1_1</fullName>
    </submittedName>
</protein>
<dbReference type="GO" id="GO:0005509">
    <property type="term" value="F:calcium ion binding"/>
    <property type="evidence" value="ECO:0007669"/>
    <property type="project" value="InterPro"/>
</dbReference>
<dbReference type="PANTHER" id="PTHR12883">
    <property type="entry name" value="ADIPOCYTE-SPECIFIC PROTEIN 4-RELATED"/>
    <property type="match status" value="1"/>
</dbReference>
<keyword evidence="2 6" id="KW-0812">Transmembrane</keyword>
<name>A0A1G4JFR7_9SACH</name>
<proteinExistence type="predicted"/>
<keyword evidence="8" id="KW-1185">Reference proteome</keyword>
<dbReference type="EMBL" id="LT598455">
    <property type="protein sequence ID" value="SCU89129.1"/>
    <property type="molecule type" value="Genomic_DNA"/>
</dbReference>
<dbReference type="Pfam" id="PF07946">
    <property type="entry name" value="CCDC47"/>
    <property type="match status" value="1"/>
</dbReference>
<evidence type="ECO:0000313" key="7">
    <source>
        <dbReference type="EMBL" id="SCU89129.1"/>
    </source>
</evidence>
<feature type="region of interest" description="Disordered" evidence="5">
    <location>
        <begin position="367"/>
        <end position="411"/>
    </location>
</feature>
<dbReference type="STRING" id="1266660.A0A1G4JFR7"/>
<comment type="subcellular location">
    <subcellularLocation>
        <location evidence="1">Membrane</location>
        <topology evidence="1">Single-pass membrane protein</topology>
    </subcellularLocation>
</comment>
<evidence type="ECO:0000256" key="1">
    <source>
        <dbReference type="ARBA" id="ARBA00004167"/>
    </source>
</evidence>
<dbReference type="GO" id="GO:0016020">
    <property type="term" value="C:membrane"/>
    <property type="evidence" value="ECO:0007669"/>
    <property type="project" value="UniProtKB-SubCell"/>
</dbReference>
<dbReference type="GO" id="GO:0005783">
    <property type="term" value="C:endoplasmic reticulum"/>
    <property type="evidence" value="ECO:0007669"/>
    <property type="project" value="InterPro"/>
</dbReference>
<feature type="compositionally biased region" description="Basic residues" evidence="5">
    <location>
        <begin position="401"/>
        <end position="411"/>
    </location>
</feature>
<dbReference type="Proteomes" id="UP000190274">
    <property type="component" value="Chromosome E"/>
</dbReference>
<reference evidence="8" key="1">
    <citation type="submission" date="2016-03" db="EMBL/GenBank/DDBJ databases">
        <authorList>
            <person name="Devillers H."/>
        </authorList>
    </citation>
    <scope>NUCLEOTIDE SEQUENCE [LARGE SCALE GENOMIC DNA]</scope>
</reference>